<organism evidence="12 13">
    <name type="scientific">Caldimicrobium thiodismutans</name>
    <dbReference type="NCBI Taxonomy" id="1653476"/>
    <lineage>
        <taxon>Bacteria</taxon>
        <taxon>Pseudomonadati</taxon>
        <taxon>Thermodesulfobacteriota</taxon>
        <taxon>Thermodesulfobacteria</taxon>
        <taxon>Thermodesulfobacteriales</taxon>
        <taxon>Thermodesulfobacteriaceae</taxon>
        <taxon>Caldimicrobium</taxon>
    </lineage>
</organism>
<dbReference type="GO" id="GO:0000160">
    <property type="term" value="P:phosphorelay signal transduction system"/>
    <property type="evidence" value="ECO:0007669"/>
    <property type="project" value="UniProtKB-KW"/>
</dbReference>
<dbReference type="SMART" id="SM00091">
    <property type="entry name" value="PAS"/>
    <property type="match status" value="2"/>
</dbReference>
<dbReference type="OrthoDB" id="9796100at2"/>
<evidence type="ECO:0000256" key="5">
    <source>
        <dbReference type="ARBA" id="ARBA00022777"/>
    </source>
</evidence>
<dbReference type="Pfam" id="PF13188">
    <property type="entry name" value="PAS_8"/>
    <property type="match status" value="1"/>
</dbReference>
<evidence type="ECO:0000256" key="4">
    <source>
        <dbReference type="ARBA" id="ARBA00022741"/>
    </source>
</evidence>
<dbReference type="Gene3D" id="3.30.450.20">
    <property type="entry name" value="PAS domain"/>
    <property type="match status" value="1"/>
</dbReference>
<evidence type="ECO:0000259" key="10">
    <source>
        <dbReference type="PROSITE" id="PS50110"/>
    </source>
</evidence>
<dbReference type="AlphaFoldDB" id="A0A0U5AG46"/>
<keyword evidence="5" id="KW-0418">Kinase</keyword>
<dbReference type="EMBL" id="AP014945">
    <property type="protein sequence ID" value="BAU22967.1"/>
    <property type="molecule type" value="Genomic_DNA"/>
</dbReference>
<dbReference type="Gene3D" id="3.40.50.2300">
    <property type="match status" value="1"/>
</dbReference>
<dbReference type="SUPFAM" id="SSF55785">
    <property type="entry name" value="PYP-like sensor domain (PAS domain)"/>
    <property type="match status" value="1"/>
</dbReference>
<dbReference type="RefSeq" id="WP_068513045.1">
    <property type="nucleotide sequence ID" value="NZ_AP014945.1"/>
</dbReference>
<keyword evidence="7" id="KW-0902">Two-component regulatory system</keyword>
<dbReference type="GO" id="GO:0004673">
    <property type="term" value="F:protein histidine kinase activity"/>
    <property type="evidence" value="ECO:0007669"/>
    <property type="project" value="UniProtKB-EC"/>
</dbReference>
<dbReference type="PROSITE" id="PS50110">
    <property type="entry name" value="RESPONSE_REGULATORY"/>
    <property type="match status" value="1"/>
</dbReference>
<dbReference type="InterPro" id="IPR035965">
    <property type="entry name" value="PAS-like_dom_sf"/>
</dbReference>
<dbReference type="STRING" id="1653476.THC_0573"/>
<dbReference type="Pfam" id="PF13426">
    <property type="entry name" value="PAS_9"/>
    <property type="match status" value="1"/>
</dbReference>
<keyword evidence="3" id="KW-0808">Transferase</keyword>
<accession>A0A0U5AG46</accession>
<evidence type="ECO:0000259" key="11">
    <source>
        <dbReference type="PROSITE" id="PS50112"/>
    </source>
</evidence>
<evidence type="ECO:0000256" key="6">
    <source>
        <dbReference type="ARBA" id="ARBA00022840"/>
    </source>
</evidence>
<gene>
    <name evidence="12" type="ORF">THC_0573</name>
</gene>
<reference evidence="13" key="2">
    <citation type="journal article" date="2016" name="Int. J. Syst. Evol. Microbiol.">
        <title>Caldimicrobium thiodismutans sp. nov., a sulfur-disproportionating bacterium isolated from a hot spring.</title>
        <authorList>
            <person name="Kojima H."/>
            <person name="Umezawa K."/>
            <person name="Fukui M."/>
        </authorList>
    </citation>
    <scope>NUCLEOTIDE SEQUENCE [LARGE SCALE GENOMIC DNA]</scope>
    <source>
        <strain evidence="13">TF1</strain>
    </source>
</reference>
<dbReference type="InterPro" id="IPR005467">
    <property type="entry name" value="His_kinase_dom"/>
</dbReference>
<dbReference type="Gene3D" id="3.30.565.10">
    <property type="entry name" value="Histidine kinase-like ATPase, C-terminal domain"/>
    <property type="match status" value="1"/>
</dbReference>
<dbReference type="NCBIfam" id="TIGR00229">
    <property type="entry name" value="sensory_box"/>
    <property type="match status" value="1"/>
</dbReference>
<evidence type="ECO:0000313" key="12">
    <source>
        <dbReference type="EMBL" id="BAU22967.1"/>
    </source>
</evidence>
<dbReference type="CDD" id="cd00156">
    <property type="entry name" value="REC"/>
    <property type="match status" value="1"/>
</dbReference>
<dbReference type="PANTHER" id="PTHR43065">
    <property type="entry name" value="SENSOR HISTIDINE KINASE"/>
    <property type="match status" value="1"/>
</dbReference>
<dbReference type="SUPFAM" id="SSF55874">
    <property type="entry name" value="ATPase domain of HSP90 chaperone/DNA topoisomerase II/histidine kinase"/>
    <property type="match status" value="1"/>
</dbReference>
<evidence type="ECO:0000256" key="1">
    <source>
        <dbReference type="ARBA" id="ARBA00000085"/>
    </source>
</evidence>
<feature type="modified residue" description="4-aspartylphosphate" evidence="8">
    <location>
        <position position="510"/>
    </location>
</feature>
<evidence type="ECO:0000256" key="3">
    <source>
        <dbReference type="ARBA" id="ARBA00022679"/>
    </source>
</evidence>
<dbReference type="InterPro" id="IPR003594">
    <property type="entry name" value="HATPase_dom"/>
</dbReference>
<dbReference type="PROSITE" id="PS50109">
    <property type="entry name" value="HIS_KIN"/>
    <property type="match status" value="1"/>
</dbReference>
<keyword evidence="6" id="KW-0067">ATP-binding</keyword>
<feature type="domain" description="PAS" evidence="11">
    <location>
        <begin position="116"/>
        <end position="164"/>
    </location>
</feature>
<dbReference type="PANTHER" id="PTHR43065:SF46">
    <property type="entry name" value="C4-DICARBOXYLATE TRANSPORT SENSOR PROTEIN DCTB"/>
    <property type="match status" value="1"/>
</dbReference>
<name>A0A0U5AG46_9BACT</name>
<dbReference type="Pfam" id="PF00072">
    <property type="entry name" value="Response_reg"/>
    <property type="match status" value="1"/>
</dbReference>
<dbReference type="InterPro" id="IPR011006">
    <property type="entry name" value="CheY-like_superfamily"/>
</dbReference>
<dbReference type="InterPro" id="IPR004358">
    <property type="entry name" value="Sig_transdc_His_kin-like_C"/>
</dbReference>
<dbReference type="CDD" id="cd00130">
    <property type="entry name" value="PAS"/>
    <property type="match status" value="1"/>
</dbReference>
<evidence type="ECO:0000256" key="7">
    <source>
        <dbReference type="ARBA" id="ARBA00023012"/>
    </source>
</evidence>
<evidence type="ECO:0000259" key="9">
    <source>
        <dbReference type="PROSITE" id="PS50109"/>
    </source>
</evidence>
<feature type="domain" description="Response regulatory" evidence="10">
    <location>
        <begin position="460"/>
        <end position="570"/>
    </location>
</feature>
<dbReference type="PROSITE" id="PS50112">
    <property type="entry name" value="PAS"/>
    <property type="match status" value="1"/>
</dbReference>
<reference evidence="12 13" key="1">
    <citation type="journal article" date="2016" name="Int. J. Syst. Evol. Microbiol.">
        <title>Caldimicrobium thiodismutans sp. nov., a sulfur-disproportionating bacterium isolated from a hot spring, and emended description of the genus Caldimicrobium.</title>
        <authorList>
            <person name="Kojima H."/>
            <person name="Umezawa K."/>
            <person name="Fukui M."/>
        </authorList>
    </citation>
    <scope>NUCLEOTIDE SEQUENCE [LARGE SCALE GENOMIC DNA]</scope>
    <source>
        <strain evidence="12 13">TF1</strain>
    </source>
</reference>
<keyword evidence="13" id="KW-1185">Reference proteome</keyword>
<keyword evidence="4" id="KW-0547">Nucleotide-binding</keyword>
<dbReference type="Pfam" id="PF02518">
    <property type="entry name" value="HATPase_c"/>
    <property type="match status" value="1"/>
</dbReference>
<evidence type="ECO:0000313" key="13">
    <source>
        <dbReference type="Proteomes" id="UP000068196"/>
    </source>
</evidence>
<dbReference type="SMART" id="SM00387">
    <property type="entry name" value="HATPase_c"/>
    <property type="match status" value="1"/>
</dbReference>
<comment type="catalytic activity">
    <reaction evidence="1">
        <text>ATP + protein L-histidine = ADP + protein N-phospho-L-histidine.</text>
        <dbReference type="EC" id="2.7.13.3"/>
    </reaction>
</comment>
<dbReference type="InterPro" id="IPR001789">
    <property type="entry name" value="Sig_transdc_resp-reg_receiver"/>
</dbReference>
<proteinExistence type="predicted"/>
<evidence type="ECO:0000256" key="8">
    <source>
        <dbReference type="PROSITE-ProRule" id="PRU00169"/>
    </source>
</evidence>
<dbReference type="GO" id="GO:0005524">
    <property type="term" value="F:ATP binding"/>
    <property type="evidence" value="ECO:0007669"/>
    <property type="project" value="UniProtKB-KW"/>
</dbReference>
<dbReference type="SUPFAM" id="SSF52172">
    <property type="entry name" value="CheY-like"/>
    <property type="match status" value="1"/>
</dbReference>
<dbReference type="Proteomes" id="UP000068196">
    <property type="component" value="Chromosome"/>
</dbReference>
<feature type="domain" description="Histidine kinase" evidence="9">
    <location>
        <begin position="231"/>
        <end position="443"/>
    </location>
</feature>
<dbReference type="InterPro" id="IPR036890">
    <property type="entry name" value="HATPase_C_sf"/>
</dbReference>
<evidence type="ECO:0000256" key="2">
    <source>
        <dbReference type="ARBA" id="ARBA00012438"/>
    </source>
</evidence>
<dbReference type="SMART" id="SM00448">
    <property type="entry name" value="REC"/>
    <property type="match status" value="1"/>
</dbReference>
<dbReference type="EC" id="2.7.13.3" evidence="2"/>
<protein>
    <recommendedName>
        <fullName evidence="2">histidine kinase</fullName>
        <ecNumber evidence="2">2.7.13.3</ecNumber>
    </recommendedName>
</protein>
<dbReference type="KEGG" id="cthi:THC_0573"/>
<sequence>MSDLILKALDNLDNPILILNKGTGKIVYHNSKAKSLLDEIERQGICLKMDLFQEKKILLTIDYPVPLIYFGTCKFLDDENILISFQEFRKDKPFSGFLFELLEALPVLIFFLKEDKIIYVNRFVETLLGYPREEVIGKSLIKDLIWELDRPKAEAHCKKVMKGIREEGVIFALQDKYGRIRNFIWNCFLTQDWEGDPIVISIASDISELLELSQKIEKIHKTQTFSEFLRGLVHDFNNVLHTIQSYLKELRSAPVSKMEGLLSSIEKTIFSWIDLNRILLDYTKESREIRQKRIDIINFFKENLETFQLILGDNIQLYLDLGYYKSLFTLGDSAFWRYILLNLLSNAKDAMEGKGEIYLSISTYDDQINNKKYVKLSIRDTGPGIPEDVLSKIFEPFFTTKEKGSGLGLFLVNHHIKNLEGFIEVESELNKGTTFYLYVPLVSEKPLCPEPTEISLKDKVIYLVEDEDEIRESLKVVLTEKGARVFAFGKGEDLINKLSFLEKPDVALIDLNLPDMEGREVVFSLNEVFPHVRVIYITGDVFILSEIPEERVLLKPFKIEDLCRKISSLLNEG</sequence>
<keyword evidence="8" id="KW-0597">Phosphoprotein</keyword>
<dbReference type="InterPro" id="IPR000014">
    <property type="entry name" value="PAS"/>
</dbReference>
<dbReference type="PRINTS" id="PR00344">
    <property type="entry name" value="BCTRLSENSOR"/>
</dbReference>